<evidence type="ECO:0000256" key="5">
    <source>
        <dbReference type="RuleBase" id="RU367026"/>
    </source>
</evidence>
<feature type="transmembrane region" description="Helical" evidence="5">
    <location>
        <begin position="47"/>
        <end position="71"/>
    </location>
</feature>
<dbReference type="PANTHER" id="PTHR12701:SF5">
    <property type="entry name" value="B-CELL RECEPTOR-ASSOCIATED PROTEIN 29"/>
    <property type="match status" value="1"/>
</dbReference>
<proteinExistence type="inferred from homology"/>
<keyword evidence="2 5" id="KW-0812">Transmembrane</keyword>
<keyword evidence="5" id="KW-0931">ER-Golgi transport</keyword>
<dbReference type="GO" id="GO:0006886">
    <property type="term" value="P:intracellular protein transport"/>
    <property type="evidence" value="ECO:0007669"/>
    <property type="project" value="UniProtKB-UniRule"/>
</dbReference>
<evidence type="ECO:0000256" key="1">
    <source>
        <dbReference type="ARBA" id="ARBA00004141"/>
    </source>
</evidence>
<dbReference type="AlphaFoldDB" id="A0A3Q0SL39"/>
<dbReference type="GO" id="GO:0005789">
    <property type="term" value="C:endoplasmic reticulum membrane"/>
    <property type="evidence" value="ECO:0007669"/>
    <property type="project" value="UniProtKB-SubCell"/>
</dbReference>
<evidence type="ECO:0000256" key="2">
    <source>
        <dbReference type="ARBA" id="ARBA00022692"/>
    </source>
</evidence>
<dbReference type="GeneTree" id="ENSGT00390000011863"/>
<dbReference type="PANTHER" id="PTHR12701">
    <property type="entry name" value="BCR-ASSOCIATED PROTEIN, BAP"/>
    <property type="match status" value="1"/>
</dbReference>
<dbReference type="GO" id="GO:0006888">
    <property type="term" value="P:endoplasmic reticulum to Golgi vesicle-mediated transport"/>
    <property type="evidence" value="ECO:0007669"/>
    <property type="project" value="UniProtKB-UniRule"/>
</dbReference>
<keyword evidence="3 5" id="KW-1133">Transmembrane helix</keyword>
<keyword evidence="8" id="KW-1185">Reference proteome</keyword>
<keyword evidence="5" id="KW-0653">Protein transport</keyword>
<keyword evidence="4 5" id="KW-0472">Membrane</keyword>
<dbReference type="Ensembl" id="ENSACIT00000023041.1">
    <property type="protein sequence ID" value="ENSACIP00000022443.1"/>
    <property type="gene ID" value="ENSACIG00000017407.1"/>
</dbReference>
<keyword evidence="5" id="KW-0256">Endoplasmic reticulum</keyword>
<evidence type="ECO:0000313" key="7">
    <source>
        <dbReference type="Ensembl" id="ENSACIP00000022443.1"/>
    </source>
</evidence>
<dbReference type="Pfam" id="PF05529">
    <property type="entry name" value="Bap31"/>
    <property type="match status" value="1"/>
</dbReference>
<accession>A0A3Q0SL39</accession>
<feature type="domain" description="BAP29/BAP31 transmembrane" evidence="6">
    <location>
        <begin position="1"/>
        <end position="71"/>
    </location>
</feature>
<feature type="transmembrane region" description="Helical" evidence="5">
    <location>
        <begin position="6"/>
        <end position="27"/>
    </location>
</feature>
<comment type="function">
    <text evidence="5">May play a role in anterograde transport of membrane proteins from the endoplasmic reticulum to the Golgi.</text>
</comment>
<keyword evidence="5" id="KW-0813">Transport</keyword>
<dbReference type="InterPro" id="IPR040463">
    <property type="entry name" value="BAP29/BAP31_N"/>
</dbReference>
<evidence type="ECO:0000256" key="4">
    <source>
        <dbReference type="ARBA" id="ARBA00023136"/>
    </source>
</evidence>
<dbReference type="GO" id="GO:0070973">
    <property type="term" value="P:protein localization to endoplasmic reticulum exit site"/>
    <property type="evidence" value="ECO:0007669"/>
    <property type="project" value="UniProtKB-UniRule"/>
</dbReference>
<evidence type="ECO:0000313" key="8">
    <source>
        <dbReference type="Proteomes" id="UP000261340"/>
    </source>
</evidence>
<comment type="similarity">
    <text evidence="5">Belongs to the BCAP29/BCAP31 family.</text>
</comment>
<reference evidence="7" key="2">
    <citation type="submission" date="2025-09" db="UniProtKB">
        <authorList>
            <consortium name="Ensembl"/>
        </authorList>
    </citation>
    <scope>IDENTIFICATION</scope>
</reference>
<dbReference type="Proteomes" id="UP000261340">
    <property type="component" value="Unplaced"/>
</dbReference>
<reference evidence="7" key="1">
    <citation type="submission" date="2025-08" db="UniProtKB">
        <authorList>
            <consortium name="Ensembl"/>
        </authorList>
    </citation>
    <scope>IDENTIFICATION</scope>
</reference>
<sequence>MTLQWTAVALFLYVEIGIIVILCLPFISARRWQSIFQLRIWSWMSRFWNKVFLTMIIILVVLFLEFIYSLHDGSDGSVSMEYAVFYTGVTGLTICDYQLEFMYFYVVRL</sequence>
<organism evidence="7 8">
    <name type="scientific">Amphilophus citrinellus</name>
    <name type="common">Midas cichlid</name>
    <name type="synonym">Cichlasoma citrinellum</name>
    <dbReference type="NCBI Taxonomy" id="61819"/>
    <lineage>
        <taxon>Eukaryota</taxon>
        <taxon>Metazoa</taxon>
        <taxon>Chordata</taxon>
        <taxon>Craniata</taxon>
        <taxon>Vertebrata</taxon>
        <taxon>Euteleostomi</taxon>
        <taxon>Actinopterygii</taxon>
        <taxon>Neopterygii</taxon>
        <taxon>Teleostei</taxon>
        <taxon>Neoteleostei</taxon>
        <taxon>Acanthomorphata</taxon>
        <taxon>Ovalentaria</taxon>
        <taxon>Cichlomorphae</taxon>
        <taxon>Cichliformes</taxon>
        <taxon>Cichlidae</taxon>
        <taxon>New World cichlids</taxon>
        <taxon>Cichlasomatinae</taxon>
        <taxon>Heroini</taxon>
        <taxon>Amphilophus</taxon>
    </lineage>
</organism>
<dbReference type="InterPro" id="IPR008417">
    <property type="entry name" value="BAP29/BAP31"/>
</dbReference>
<evidence type="ECO:0000256" key="3">
    <source>
        <dbReference type="ARBA" id="ARBA00022989"/>
    </source>
</evidence>
<evidence type="ECO:0000259" key="6">
    <source>
        <dbReference type="Pfam" id="PF05529"/>
    </source>
</evidence>
<comment type="subcellular location">
    <subcellularLocation>
        <location evidence="5">Endoplasmic reticulum membrane</location>
        <topology evidence="5">Multi-pass membrane protein</topology>
    </subcellularLocation>
    <subcellularLocation>
        <location evidence="1">Membrane</location>
        <topology evidence="1">Multi-pass membrane protein</topology>
    </subcellularLocation>
</comment>
<name>A0A3Q0SL39_AMPCI</name>
<feature type="transmembrane region" description="Helical" evidence="5">
    <location>
        <begin position="83"/>
        <end position="106"/>
    </location>
</feature>
<protein>
    <recommendedName>
        <fullName evidence="5">Endoplasmic reticulum transmembrane protein</fullName>
    </recommendedName>
</protein>